<evidence type="ECO:0000313" key="3">
    <source>
        <dbReference type="Proteomes" id="UP000681967"/>
    </source>
</evidence>
<dbReference type="EMBL" id="CAJOBJ010180706">
    <property type="protein sequence ID" value="CAF4916975.1"/>
    <property type="molecule type" value="Genomic_DNA"/>
</dbReference>
<proteinExistence type="predicted"/>
<dbReference type="Proteomes" id="UP000681967">
    <property type="component" value="Unassembled WGS sequence"/>
</dbReference>
<reference evidence="1" key="1">
    <citation type="submission" date="2021-02" db="EMBL/GenBank/DDBJ databases">
        <authorList>
            <person name="Nowell W R."/>
        </authorList>
    </citation>
    <scope>NUCLEOTIDE SEQUENCE</scope>
</reference>
<dbReference type="Proteomes" id="UP000681720">
    <property type="component" value="Unassembled WGS sequence"/>
</dbReference>
<dbReference type="AlphaFoldDB" id="A0A8S2YV69"/>
<sequence length="77" mass="8893">MCVQAGERRFKFAVGDIANFLTLFNWTWPEEIDNKKAEFIKPHTLPDCYALVVRYVPLDINQDIARQEILKTIPAAV</sequence>
<gene>
    <name evidence="1" type="ORF">BYL167_LOCUS39311</name>
    <name evidence="2" type="ORF">GIL414_LOCUS52607</name>
</gene>
<accession>A0A8S2YV69</accession>
<name>A0A8S2YV69_9BILA</name>
<dbReference type="EMBL" id="CAJOBH010094210">
    <property type="protein sequence ID" value="CAF4581170.1"/>
    <property type="molecule type" value="Genomic_DNA"/>
</dbReference>
<feature type="non-terminal residue" evidence="1">
    <location>
        <position position="77"/>
    </location>
</feature>
<organism evidence="1 3">
    <name type="scientific">Rotaria magnacalcarata</name>
    <dbReference type="NCBI Taxonomy" id="392030"/>
    <lineage>
        <taxon>Eukaryota</taxon>
        <taxon>Metazoa</taxon>
        <taxon>Spiralia</taxon>
        <taxon>Gnathifera</taxon>
        <taxon>Rotifera</taxon>
        <taxon>Eurotatoria</taxon>
        <taxon>Bdelloidea</taxon>
        <taxon>Philodinida</taxon>
        <taxon>Philodinidae</taxon>
        <taxon>Rotaria</taxon>
    </lineage>
</organism>
<evidence type="ECO:0000313" key="2">
    <source>
        <dbReference type="EMBL" id="CAF4916975.1"/>
    </source>
</evidence>
<evidence type="ECO:0000313" key="1">
    <source>
        <dbReference type="EMBL" id="CAF4581170.1"/>
    </source>
</evidence>
<protein>
    <submittedName>
        <fullName evidence="1">Uncharacterized protein</fullName>
    </submittedName>
</protein>
<comment type="caution">
    <text evidence="1">The sequence shown here is derived from an EMBL/GenBank/DDBJ whole genome shotgun (WGS) entry which is preliminary data.</text>
</comment>